<dbReference type="EMBL" id="JARKIK010000021">
    <property type="protein sequence ID" value="KAK8744659.1"/>
    <property type="molecule type" value="Genomic_DNA"/>
</dbReference>
<gene>
    <name evidence="2" type="ORF">OTU49_000553</name>
</gene>
<accession>A0AAW0Y3D1</accession>
<reference evidence="2 3" key="1">
    <citation type="journal article" date="2024" name="BMC Genomics">
        <title>Genome assembly of redclaw crayfish (Cherax quadricarinatus) provides insights into its immune adaptation and hypoxia tolerance.</title>
        <authorList>
            <person name="Liu Z."/>
            <person name="Zheng J."/>
            <person name="Li H."/>
            <person name="Fang K."/>
            <person name="Wang S."/>
            <person name="He J."/>
            <person name="Zhou D."/>
            <person name="Weng S."/>
            <person name="Chi M."/>
            <person name="Gu Z."/>
            <person name="He J."/>
            <person name="Li F."/>
            <person name="Wang M."/>
        </authorList>
    </citation>
    <scope>NUCLEOTIDE SEQUENCE [LARGE SCALE GENOMIC DNA]</scope>
    <source>
        <strain evidence="2">ZL_2023a</strain>
    </source>
</reference>
<organism evidence="2 3">
    <name type="scientific">Cherax quadricarinatus</name>
    <name type="common">Australian red claw crayfish</name>
    <dbReference type="NCBI Taxonomy" id="27406"/>
    <lineage>
        <taxon>Eukaryota</taxon>
        <taxon>Metazoa</taxon>
        <taxon>Ecdysozoa</taxon>
        <taxon>Arthropoda</taxon>
        <taxon>Crustacea</taxon>
        <taxon>Multicrustacea</taxon>
        <taxon>Malacostraca</taxon>
        <taxon>Eumalacostraca</taxon>
        <taxon>Eucarida</taxon>
        <taxon>Decapoda</taxon>
        <taxon>Pleocyemata</taxon>
        <taxon>Astacidea</taxon>
        <taxon>Parastacoidea</taxon>
        <taxon>Parastacidae</taxon>
        <taxon>Cherax</taxon>
    </lineage>
</organism>
<feature type="region of interest" description="Disordered" evidence="1">
    <location>
        <begin position="112"/>
        <end position="159"/>
    </location>
</feature>
<evidence type="ECO:0000313" key="3">
    <source>
        <dbReference type="Proteomes" id="UP001445076"/>
    </source>
</evidence>
<evidence type="ECO:0000256" key="1">
    <source>
        <dbReference type="SAM" id="MobiDB-lite"/>
    </source>
</evidence>
<protein>
    <submittedName>
        <fullName evidence="2">Uncharacterized protein</fullName>
    </submittedName>
</protein>
<name>A0AAW0Y3D1_CHEQU</name>
<comment type="caution">
    <text evidence="2">The sequence shown here is derived from an EMBL/GenBank/DDBJ whole genome shotgun (WGS) entry which is preliminary data.</text>
</comment>
<dbReference type="Proteomes" id="UP001445076">
    <property type="component" value="Unassembled WGS sequence"/>
</dbReference>
<sequence>MASETQIGSSGVPPGRPPPPYYPSAPPPYCPPGVQLAGPVPAGVIPYCAPPPGAPYSSPPPAYQEGYPTGHPLSYPPSGQIPAPPVCHGGNALYPDISQLPQPEAVPLGFTHRSESNSGTPLQPVLSSQPAPAAPTHGAPSFMGSPGPDPIPLGQGQTSVGAEHVPPGCVIAWRGGEGLKVFFVQQEGHVVSPKIPLMLNVYKKIGGTPCTDDSNLMGMVEVPGCWQLELTGKTTYVLHSSGNVYIFQDKTTGSKRAVVLQLPSNVTKTMEADLLALINELTDLRNEEEGVVDKITTGVSTVYTDITKKINTAVKETVPGAHKSTKWLRKGTGNLVRMGGNLVSKGMHLIADHVPTSEQPQEDSPVHTELLAALKQLSKSKGEGSITYT</sequence>
<dbReference type="AlphaFoldDB" id="A0AAW0Y3D1"/>
<evidence type="ECO:0000313" key="2">
    <source>
        <dbReference type="EMBL" id="KAK8744659.1"/>
    </source>
</evidence>
<feature type="region of interest" description="Disordered" evidence="1">
    <location>
        <begin position="1"/>
        <end position="28"/>
    </location>
</feature>
<feature type="compositionally biased region" description="Polar residues" evidence="1">
    <location>
        <begin position="116"/>
        <end position="130"/>
    </location>
</feature>
<keyword evidence="3" id="KW-1185">Reference proteome</keyword>
<proteinExistence type="predicted"/>
<feature type="compositionally biased region" description="Pro residues" evidence="1">
    <location>
        <begin position="14"/>
        <end position="28"/>
    </location>
</feature>